<dbReference type="Proteomes" id="UP000659654">
    <property type="component" value="Unassembled WGS sequence"/>
</dbReference>
<dbReference type="InterPro" id="IPR045214">
    <property type="entry name" value="Surf1/Surf4"/>
</dbReference>
<evidence type="ECO:0000256" key="6">
    <source>
        <dbReference type="RuleBase" id="RU363076"/>
    </source>
</evidence>
<dbReference type="Proteomes" id="UP000582659">
    <property type="component" value="Unassembled WGS sequence"/>
</dbReference>
<dbReference type="OrthoDB" id="10040024at2759"/>
<evidence type="ECO:0000256" key="3">
    <source>
        <dbReference type="ARBA" id="ARBA00022692"/>
    </source>
</evidence>
<comment type="caution">
    <text evidence="6">Lacks conserved residue(s) required for the propagation of feature annotation.</text>
</comment>
<dbReference type="PANTHER" id="PTHR23427:SF2">
    <property type="entry name" value="SURFEIT LOCUS PROTEIN 1"/>
    <property type="match status" value="1"/>
</dbReference>
<comment type="function">
    <text evidence="6">Probably involved in the biogenesis of the COX complex.</text>
</comment>
<gene>
    <name evidence="7" type="ORF">BXYJ_LOCUS14521</name>
</gene>
<dbReference type="PROSITE" id="PS50895">
    <property type="entry name" value="SURF1"/>
    <property type="match status" value="1"/>
</dbReference>
<evidence type="ECO:0000313" key="7">
    <source>
        <dbReference type="EMBL" id="CAD5234430.1"/>
    </source>
</evidence>
<accession>A0A7I8X0V7</accession>
<evidence type="ECO:0000256" key="1">
    <source>
        <dbReference type="ARBA" id="ARBA00004370"/>
    </source>
</evidence>
<evidence type="ECO:0000256" key="2">
    <source>
        <dbReference type="ARBA" id="ARBA00007165"/>
    </source>
</evidence>
<keyword evidence="4 6" id="KW-1133">Transmembrane helix</keyword>
<comment type="similarity">
    <text evidence="2 6">Belongs to the SURF1 family.</text>
</comment>
<evidence type="ECO:0000256" key="5">
    <source>
        <dbReference type="ARBA" id="ARBA00023136"/>
    </source>
</evidence>
<keyword evidence="6" id="KW-0496">Mitochondrion</keyword>
<evidence type="ECO:0000313" key="8">
    <source>
        <dbReference type="Proteomes" id="UP000659654"/>
    </source>
</evidence>
<organism evidence="7 8">
    <name type="scientific">Bursaphelenchus xylophilus</name>
    <name type="common">Pinewood nematode worm</name>
    <name type="synonym">Aphelenchoides xylophilus</name>
    <dbReference type="NCBI Taxonomy" id="6326"/>
    <lineage>
        <taxon>Eukaryota</taxon>
        <taxon>Metazoa</taxon>
        <taxon>Ecdysozoa</taxon>
        <taxon>Nematoda</taxon>
        <taxon>Chromadorea</taxon>
        <taxon>Rhabditida</taxon>
        <taxon>Tylenchina</taxon>
        <taxon>Tylenchomorpha</taxon>
        <taxon>Aphelenchoidea</taxon>
        <taxon>Aphelenchoididae</taxon>
        <taxon>Bursaphelenchus</taxon>
    </lineage>
</organism>
<feature type="transmembrane region" description="Helical" evidence="6">
    <location>
        <begin position="265"/>
        <end position="283"/>
    </location>
</feature>
<dbReference type="GO" id="GO:0005743">
    <property type="term" value="C:mitochondrial inner membrane"/>
    <property type="evidence" value="ECO:0007669"/>
    <property type="project" value="UniProtKB-SubCell"/>
</dbReference>
<reference evidence="7" key="1">
    <citation type="submission" date="2020-09" db="EMBL/GenBank/DDBJ databases">
        <authorList>
            <person name="Kikuchi T."/>
        </authorList>
    </citation>
    <scope>NUCLEOTIDE SEQUENCE</scope>
    <source>
        <strain evidence="7">Ka4C1</strain>
    </source>
</reference>
<evidence type="ECO:0000256" key="4">
    <source>
        <dbReference type="ARBA" id="ARBA00022989"/>
    </source>
</evidence>
<dbReference type="CDD" id="cd06662">
    <property type="entry name" value="SURF1"/>
    <property type="match status" value="1"/>
</dbReference>
<dbReference type="EMBL" id="CAJFDI010000006">
    <property type="protein sequence ID" value="CAD5234430.1"/>
    <property type="molecule type" value="Genomic_DNA"/>
</dbReference>
<keyword evidence="5 6" id="KW-0472">Membrane</keyword>
<dbReference type="Pfam" id="PF02104">
    <property type="entry name" value="SURF1"/>
    <property type="match status" value="1"/>
</dbReference>
<dbReference type="GO" id="GO:0033617">
    <property type="term" value="P:mitochondrial respiratory chain complex IV assembly"/>
    <property type="evidence" value="ECO:0007669"/>
    <property type="project" value="TreeGrafter"/>
</dbReference>
<dbReference type="InterPro" id="IPR002994">
    <property type="entry name" value="Surf1/Shy1"/>
</dbReference>
<keyword evidence="8" id="KW-1185">Reference proteome</keyword>
<dbReference type="AlphaFoldDB" id="A0A7I8X0V7"/>
<name>A0A7I8X0V7_BURXY</name>
<dbReference type="PANTHER" id="PTHR23427">
    <property type="entry name" value="SURFEIT LOCUS PROTEIN"/>
    <property type="match status" value="1"/>
</dbReference>
<keyword evidence="3 6" id="KW-0812">Transmembrane</keyword>
<dbReference type="EMBL" id="CAJFCV020000006">
    <property type="protein sequence ID" value="CAG9130214.1"/>
    <property type="molecule type" value="Genomic_DNA"/>
</dbReference>
<comment type="caution">
    <text evidence="7">The sequence shown here is derived from an EMBL/GenBank/DDBJ whole genome shotgun (WGS) entry which is preliminary data.</text>
</comment>
<keyword evidence="6" id="KW-0999">Mitochondrion inner membrane</keyword>
<dbReference type="SMR" id="A0A7I8X0V7"/>
<proteinExistence type="inferred from homology"/>
<protein>
    <recommendedName>
        <fullName evidence="6">SURF1-like protein</fullName>
    </recommendedName>
</protein>
<comment type="subcellular location">
    <subcellularLocation>
        <location evidence="1">Membrane</location>
    </subcellularLocation>
    <subcellularLocation>
        <location evidence="6">Mitochondrion inner membrane</location>
        <topology evidence="6">Multi-pass membrane protein</topology>
    </subcellularLocation>
</comment>
<sequence length="288" mass="33463">MKMQCSVWVWGRNTCIPCFRKYSSNVTSRGTNIIKLNEKSAKKDEKIAKKLKPSSLGLLAIPVAAFGLGVWQTKRLKWKEGLIAHLKDQVLQEAIPFPSRMEDVTHLEYRRVKIRGRFLYDKEFVIAPRGRFDEGFKDQGQGLIGNSQSSSHGGHFITPFLIEGTNQIIMVNRGWLPTEKFNYEKSKKRNYKIVEIEAIVRKTEKRPQFVSQNQPERNMWFYKDLDQMGKHCGALPVLVDLVYDPRKVDEPIGGQTNINLRNDHLSYLITWYSLSGITLFMWYSKFLR</sequence>